<keyword evidence="2" id="KW-1185">Reference proteome</keyword>
<accession>A0A6P1YNY4</accession>
<name>A0A6P1YNY4_9HYPH</name>
<organism evidence="1 2">
    <name type="scientific">Ancylobacter pratisalsi</name>
    <dbReference type="NCBI Taxonomy" id="1745854"/>
    <lineage>
        <taxon>Bacteria</taxon>
        <taxon>Pseudomonadati</taxon>
        <taxon>Pseudomonadota</taxon>
        <taxon>Alphaproteobacteria</taxon>
        <taxon>Hyphomicrobiales</taxon>
        <taxon>Xanthobacteraceae</taxon>
        <taxon>Ancylobacter</taxon>
    </lineage>
</organism>
<proteinExistence type="predicted"/>
<evidence type="ECO:0000313" key="2">
    <source>
        <dbReference type="Proteomes" id="UP000464751"/>
    </source>
</evidence>
<dbReference type="Proteomes" id="UP000464751">
    <property type="component" value="Chromosome"/>
</dbReference>
<gene>
    <name evidence="1" type="ORF">G3A50_14435</name>
</gene>
<evidence type="ECO:0000313" key="1">
    <source>
        <dbReference type="EMBL" id="QIB34772.1"/>
    </source>
</evidence>
<dbReference type="KEGG" id="apra:G3A50_14435"/>
<dbReference type="RefSeq" id="WP_163075917.1">
    <property type="nucleotide sequence ID" value="NZ_CP048630.1"/>
</dbReference>
<protein>
    <submittedName>
        <fullName evidence="1">Uncharacterized protein</fullName>
    </submittedName>
</protein>
<dbReference type="AlphaFoldDB" id="A0A6P1YNY4"/>
<sequence>MMPAPIHLSHTLPFADGICFDDCHGLAPATVRLLRARGLVWLTRVRIDNPGEEYVYRGGYVVAADRESAERIADARGLDETVLGCWEGQP</sequence>
<reference evidence="1 2" key="1">
    <citation type="submission" date="2020-02" db="EMBL/GenBank/DDBJ databases">
        <authorList>
            <person name="Li G."/>
        </authorList>
    </citation>
    <scope>NUCLEOTIDE SEQUENCE [LARGE SCALE GENOMIC DNA]</scope>
    <source>
        <strain evidence="1 2">DSM 102029</strain>
    </source>
</reference>
<dbReference type="EMBL" id="CP048630">
    <property type="protein sequence ID" value="QIB34772.1"/>
    <property type="molecule type" value="Genomic_DNA"/>
</dbReference>